<dbReference type="Proteomes" id="UP000187429">
    <property type="component" value="Unassembled WGS sequence"/>
</dbReference>
<dbReference type="AlphaFoldDB" id="A0A1R1WYF9"/>
<proteinExistence type="predicted"/>
<evidence type="ECO:0000313" key="1">
    <source>
        <dbReference type="EMBL" id="OMJ07410.1"/>
    </source>
</evidence>
<evidence type="ECO:0000313" key="2">
    <source>
        <dbReference type="Proteomes" id="UP000187429"/>
    </source>
</evidence>
<reference evidence="2" key="1">
    <citation type="submission" date="2017-01" db="EMBL/GenBank/DDBJ databases">
        <authorList>
            <person name="Wang Y."/>
            <person name="White M."/>
            <person name="Kvist S."/>
            <person name="Moncalvo J.-M."/>
        </authorList>
    </citation>
    <scope>NUCLEOTIDE SEQUENCE [LARGE SCALE GENOMIC DNA]</scope>
    <source>
        <strain evidence="2">ID-206-W2</strain>
    </source>
</reference>
<gene>
    <name evidence="1" type="ORF">AYI69_g11468</name>
</gene>
<accession>A0A1R1WYF9</accession>
<comment type="caution">
    <text evidence="1">The sequence shown here is derived from an EMBL/GenBank/DDBJ whole genome shotgun (WGS) entry which is preliminary data.</text>
</comment>
<dbReference type="EMBL" id="LSSM01007660">
    <property type="protein sequence ID" value="OMJ07410.1"/>
    <property type="molecule type" value="Genomic_DNA"/>
</dbReference>
<keyword evidence="2" id="KW-1185">Reference proteome</keyword>
<protein>
    <submittedName>
        <fullName evidence="1">Uncharacterized protein</fullName>
    </submittedName>
</protein>
<name>A0A1R1WYF9_9FUNG</name>
<sequence>MLTRTERLHRPEVADSETISIMDNQQKEIEIKIKSIHLVELETMPLTDQEILGAVIIKIKAKNFAKTYEID</sequence>
<organism evidence="1 2">
    <name type="scientific">Smittium culicis</name>
    <dbReference type="NCBI Taxonomy" id="133412"/>
    <lineage>
        <taxon>Eukaryota</taxon>
        <taxon>Fungi</taxon>
        <taxon>Fungi incertae sedis</taxon>
        <taxon>Zoopagomycota</taxon>
        <taxon>Kickxellomycotina</taxon>
        <taxon>Harpellomycetes</taxon>
        <taxon>Harpellales</taxon>
        <taxon>Legeriomycetaceae</taxon>
        <taxon>Smittium</taxon>
    </lineage>
</organism>